<accession>A0A9W9K7J2</accession>
<dbReference type="AlphaFoldDB" id="A0A9W9K7J2"/>
<organism evidence="2 3">
    <name type="scientific">Penicillium alfredii</name>
    <dbReference type="NCBI Taxonomy" id="1506179"/>
    <lineage>
        <taxon>Eukaryota</taxon>
        <taxon>Fungi</taxon>
        <taxon>Dikarya</taxon>
        <taxon>Ascomycota</taxon>
        <taxon>Pezizomycotina</taxon>
        <taxon>Eurotiomycetes</taxon>
        <taxon>Eurotiomycetidae</taxon>
        <taxon>Eurotiales</taxon>
        <taxon>Aspergillaceae</taxon>
        <taxon>Penicillium</taxon>
    </lineage>
</organism>
<dbReference type="EMBL" id="JAPMSZ010000007">
    <property type="protein sequence ID" value="KAJ5096029.1"/>
    <property type="molecule type" value="Genomic_DNA"/>
</dbReference>
<feature type="region of interest" description="Disordered" evidence="1">
    <location>
        <begin position="381"/>
        <end position="401"/>
    </location>
</feature>
<dbReference type="SUPFAM" id="SSF53167">
    <property type="entry name" value="Purine and uridine phosphorylases"/>
    <property type="match status" value="1"/>
</dbReference>
<comment type="caution">
    <text evidence="2">The sequence shown here is derived from an EMBL/GenBank/DDBJ whole genome shotgun (WGS) entry which is preliminary data.</text>
</comment>
<dbReference type="OrthoDB" id="3503419at2759"/>
<reference evidence="2" key="1">
    <citation type="submission" date="2022-11" db="EMBL/GenBank/DDBJ databases">
        <authorList>
            <person name="Petersen C."/>
        </authorList>
    </citation>
    <scope>NUCLEOTIDE SEQUENCE</scope>
    <source>
        <strain evidence="2">IBT 34128</strain>
    </source>
</reference>
<sequence length="401" mass="44670">MTTIRIDQDAFSKATHMMHGSLQAYIDTKIHPLVRSRIWPRIVVRGHYARTGDNVLVSPLEKRDKRFNWHRPTAAVVMEGKGGSQDAITLEICCFPGRDYVQHYALLIASHLALRGITATMSAVEYIPPSREQCIDLFLQSNLRWMGQVDTVVLGYVDYLASTDPPVAWETGTDAPDQFFAWKQFHRDDGSVVAFVGSMMSLWGDIIGNLVRVLRQLNGVSRVLYMGKAGSLRPQDPPNEVLATGNVSHMDCTVRSWKSTLDGTLANITAIPNLSHGVHVTVPTPLVETDAWFAQWEDRAQWVDCEVGHLVEACQADGIQFAYLHFISDNVARHYPQSLATERDGVVLQARQRVLDTMRRVLADYLCLEVLRSSPSRLGIHEPVPTAAAPGDAEDLNGSRT</sequence>
<dbReference type="GO" id="GO:0009116">
    <property type="term" value="P:nucleoside metabolic process"/>
    <property type="evidence" value="ECO:0007669"/>
    <property type="project" value="InterPro"/>
</dbReference>
<dbReference type="GeneID" id="81395135"/>
<dbReference type="InterPro" id="IPR035994">
    <property type="entry name" value="Nucleoside_phosphorylase_sf"/>
</dbReference>
<dbReference type="Proteomes" id="UP001141434">
    <property type="component" value="Unassembled WGS sequence"/>
</dbReference>
<proteinExistence type="predicted"/>
<gene>
    <name evidence="2" type="ORF">NUU61_005385</name>
</gene>
<protein>
    <submittedName>
        <fullName evidence="2">Uncharacterized protein</fullName>
    </submittedName>
</protein>
<evidence type="ECO:0000256" key="1">
    <source>
        <dbReference type="SAM" id="MobiDB-lite"/>
    </source>
</evidence>
<dbReference type="Gene3D" id="3.40.50.1580">
    <property type="entry name" value="Nucleoside phosphorylase domain"/>
    <property type="match status" value="1"/>
</dbReference>
<evidence type="ECO:0000313" key="3">
    <source>
        <dbReference type="Proteomes" id="UP001141434"/>
    </source>
</evidence>
<dbReference type="RefSeq" id="XP_056511580.1">
    <property type="nucleotide sequence ID" value="XM_056655967.1"/>
</dbReference>
<name>A0A9W9K7J2_9EURO</name>
<dbReference type="GO" id="GO:0003824">
    <property type="term" value="F:catalytic activity"/>
    <property type="evidence" value="ECO:0007669"/>
    <property type="project" value="InterPro"/>
</dbReference>
<evidence type="ECO:0000313" key="2">
    <source>
        <dbReference type="EMBL" id="KAJ5096029.1"/>
    </source>
</evidence>
<keyword evidence="3" id="KW-1185">Reference proteome</keyword>
<reference evidence="2" key="2">
    <citation type="journal article" date="2023" name="IMA Fungus">
        <title>Comparative genomic study of the Penicillium genus elucidates a diverse pangenome and 15 lateral gene transfer events.</title>
        <authorList>
            <person name="Petersen C."/>
            <person name="Sorensen T."/>
            <person name="Nielsen M.R."/>
            <person name="Sondergaard T.E."/>
            <person name="Sorensen J.L."/>
            <person name="Fitzpatrick D.A."/>
            <person name="Frisvad J.C."/>
            <person name="Nielsen K.L."/>
        </authorList>
    </citation>
    <scope>NUCLEOTIDE SEQUENCE</scope>
    <source>
        <strain evidence="2">IBT 34128</strain>
    </source>
</reference>